<dbReference type="Proteomes" id="UP000036958">
    <property type="component" value="Unassembled WGS sequence"/>
</dbReference>
<reference evidence="3" key="1">
    <citation type="submission" date="2015-07" db="EMBL/GenBank/DDBJ databases">
        <title>Genome sequencing of Sunxiuqinia dokdonensis strain SK.</title>
        <authorList>
            <person name="Ahn S."/>
            <person name="Kim B.-C."/>
        </authorList>
    </citation>
    <scope>NUCLEOTIDE SEQUENCE [LARGE SCALE GENOMIC DNA]</scope>
    <source>
        <strain evidence="3">SK</strain>
    </source>
</reference>
<dbReference type="SMART" id="SM01235">
    <property type="entry name" value="Haem_bd"/>
    <property type="match status" value="1"/>
</dbReference>
<protein>
    <recommendedName>
        <fullName evidence="1">Haem-binding domain-containing protein</fullName>
    </recommendedName>
</protein>
<evidence type="ECO:0000259" key="1">
    <source>
        <dbReference type="SMART" id="SM01235"/>
    </source>
</evidence>
<dbReference type="AlphaFoldDB" id="A0A0L8V4F9"/>
<keyword evidence="3" id="KW-1185">Reference proteome</keyword>
<gene>
    <name evidence="2" type="ORF">NC99_38020</name>
</gene>
<evidence type="ECO:0000313" key="3">
    <source>
        <dbReference type="Proteomes" id="UP000036958"/>
    </source>
</evidence>
<comment type="caution">
    <text evidence="2">The sequence shown here is derived from an EMBL/GenBank/DDBJ whole genome shotgun (WGS) entry which is preliminary data.</text>
</comment>
<sequence length="154" mass="17583">MRRIFQLLILLFILALVVIQFFQPEKNKGEIDSNHILKSEQLPEEISSLLSNACLDCHSNQTNYLWYHQVAPVSWFINGHITEGKSELNLSDWGSWDPIDKITALDDMATEVKKGKMPLQSYVLIHRKAKLSEEQKASLTAWAESLSEKVLTGE</sequence>
<dbReference type="RefSeq" id="WP_053186754.1">
    <property type="nucleotide sequence ID" value="NZ_LGIA01000190.1"/>
</dbReference>
<feature type="domain" description="Haem-binding" evidence="1">
    <location>
        <begin position="13"/>
        <end position="147"/>
    </location>
</feature>
<evidence type="ECO:0000313" key="2">
    <source>
        <dbReference type="EMBL" id="KOH43375.1"/>
    </source>
</evidence>
<dbReference type="STRING" id="1409788.NC99_38020"/>
<accession>A0A0L8V4F9</accession>
<organism evidence="2 3">
    <name type="scientific">Sunxiuqinia dokdonensis</name>
    <dbReference type="NCBI Taxonomy" id="1409788"/>
    <lineage>
        <taxon>Bacteria</taxon>
        <taxon>Pseudomonadati</taxon>
        <taxon>Bacteroidota</taxon>
        <taxon>Bacteroidia</taxon>
        <taxon>Marinilabiliales</taxon>
        <taxon>Prolixibacteraceae</taxon>
        <taxon>Sunxiuqinia</taxon>
    </lineage>
</organism>
<dbReference type="InterPro" id="IPR025992">
    <property type="entry name" value="Haem-bd"/>
</dbReference>
<name>A0A0L8V4F9_9BACT</name>
<proteinExistence type="predicted"/>
<dbReference type="Pfam" id="PF14376">
    <property type="entry name" value="Haem_bd"/>
    <property type="match status" value="1"/>
</dbReference>
<dbReference type="EMBL" id="LGIA01000190">
    <property type="protein sequence ID" value="KOH43375.1"/>
    <property type="molecule type" value="Genomic_DNA"/>
</dbReference>
<dbReference type="OrthoDB" id="196738at2"/>